<feature type="compositionally biased region" description="Basic and acidic residues" evidence="1">
    <location>
        <begin position="274"/>
        <end position="291"/>
    </location>
</feature>
<evidence type="ECO:0000256" key="1">
    <source>
        <dbReference type="SAM" id="MobiDB-lite"/>
    </source>
</evidence>
<protein>
    <recommendedName>
        <fullName evidence="4">Magnesium chelatase subunit D</fullName>
    </recommendedName>
</protein>
<gene>
    <name evidence="2" type="ORF">PVK37_23395</name>
</gene>
<proteinExistence type="predicted"/>
<keyword evidence="3" id="KW-1185">Reference proteome</keyword>
<sequence length="545" mass="57537">MARTLFVLSPHLTEEQLWATARLRPGDGGLRVVTEVSPLVDADPSRPPPVVVVPDLAQLAPSAARAMAVLVGADVSHLERTGVSLSWRPRATWLVQCPRASLRRVSRHLLDRLQLRVETAGLRVVESGDGALTDPGQPTGGPTLTLPSTAPPVNPMDRPPRLTAEAVDRVLHRCPATGGSRRDLALAHAARGLAVLHGEEEVTAATVDSAADLFIGPSGRTARFAPAADRPLPVEPVDDARPSPPDPVTGVVVSDSEDLDTRDVPATAHAAPLHPEDTRDSSADPGPEHQPWRRPLRGSPSGRSTRTEPARTDLTDVAVTPTLLEAARFQRVRPPAPTRDRLVVAPTDLRVHARPPAPGRRLVLVLDHSCHRSWNWHAVLAPYLRWAYVRRAGVCVIELGGRDARDELRAQSYTARSLLDPRLPDSLRRPAGMATPLAHALTLAAAALHAGAARGGDEAWLVVVTDGRGNVPLAASVSGVVTGPVATAGLSDALTVAAEIRRRARADVVVACPGGRPGRHLASALADALGGRLVVGEPVGPGVPP</sequence>
<dbReference type="InterPro" id="IPR036465">
    <property type="entry name" value="vWFA_dom_sf"/>
</dbReference>
<evidence type="ECO:0000313" key="2">
    <source>
        <dbReference type="EMBL" id="WDZ83385.1"/>
    </source>
</evidence>
<evidence type="ECO:0000313" key="3">
    <source>
        <dbReference type="Proteomes" id="UP001219605"/>
    </source>
</evidence>
<dbReference type="SUPFAM" id="SSF53300">
    <property type="entry name" value="vWA-like"/>
    <property type="match status" value="1"/>
</dbReference>
<feature type="region of interest" description="Disordered" evidence="1">
    <location>
        <begin position="221"/>
        <end position="315"/>
    </location>
</feature>
<feature type="compositionally biased region" description="Basic and acidic residues" evidence="1">
    <location>
        <begin position="305"/>
        <end position="314"/>
    </location>
</feature>
<accession>A0ABY7ZKE0</accession>
<organism evidence="2 3">
    <name type="scientific">Micromonospora cathayae</name>
    <dbReference type="NCBI Taxonomy" id="3028804"/>
    <lineage>
        <taxon>Bacteria</taxon>
        <taxon>Bacillati</taxon>
        <taxon>Actinomycetota</taxon>
        <taxon>Actinomycetes</taxon>
        <taxon>Micromonosporales</taxon>
        <taxon>Micromonosporaceae</taxon>
        <taxon>Micromonospora</taxon>
    </lineage>
</organism>
<name>A0ABY7ZKE0_9ACTN</name>
<feature type="compositionally biased region" description="Low complexity" evidence="1">
    <location>
        <begin position="132"/>
        <end position="148"/>
    </location>
</feature>
<reference evidence="2 3" key="1">
    <citation type="submission" date="2023-02" db="EMBL/GenBank/DDBJ databases">
        <authorList>
            <person name="Mo P."/>
        </authorList>
    </citation>
    <scope>NUCLEOTIDE SEQUENCE [LARGE SCALE GENOMIC DNA]</scope>
    <source>
        <strain evidence="2 3">HUAS 3</strain>
    </source>
</reference>
<dbReference type="RefSeq" id="WP_275029874.1">
    <property type="nucleotide sequence ID" value="NZ_CP118615.1"/>
</dbReference>
<dbReference type="EMBL" id="CP118615">
    <property type="protein sequence ID" value="WDZ83385.1"/>
    <property type="molecule type" value="Genomic_DNA"/>
</dbReference>
<dbReference type="Proteomes" id="UP001219605">
    <property type="component" value="Chromosome"/>
</dbReference>
<evidence type="ECO:0008006" key="4">
    <source>
        <dbReference type="Google" id="ProtNLM"/>
    </source>
</evidence>
<feature type="region of interest" description="Disordered" evidence="1">
    <location>
        <begin position="127"/>
        <end position="159"/>
    </location>
</feature>